<feature type="compositionally biased region" description="Polar residues" evidence="2">
    <location>
        <begin position="159"/>
        <end position="176"/>
    </location>
</feature>
<dbReference type="EMBL" id="BQFW01000001">
    <property type="protein sequence ID" value="GJJ68266.1"/>
    <property type="molecule type" value="Genomic_DNA"/>
</dbReference>
<organism evidence="3 4">
    <name type="scientific">Entomortierella parvispora</name>
    <dbReference type="NCBI Taxonomy" id="205924"/>
    <lineage>
        <taxon>Eukaryota</taxon>
        <taxon>Fungi</taxon>
        <taxon>Fungi incertae sedis</taxon>
        <taxon>Mucoromycota</taxon>
        <taxon>Mortierellomycotina</taxon>
        <taxon>Mortierellomycetes</taxon>
        <taxon>Mortierellales</taxon>
        <taxon>Mortierellaceae</taxon>
        <taxon>Entomortierella</taxon>
    </lineage>
</organism>
<dbReference type="AlphaFoldDB" id="A0A9P3H1A4"/>
<evidence type="ECO:0000256" key="2">
    <source>
        <dbReference type="SAM" id="MobiDB-lite"/>
    </source>
</evidence>
<accession>A0A9P3H1A4</accession>
<name>A0A9P3H1A4_9FUNG</name>
<evidence type="ECO:0000256" key="1">
    <source>
        <dbReference type="SAM" id="Coils"/>
    </source>
</evidence>
<dbReference type="OrthoDB" id="10661844at2759"/>
<sequence length="253" mass="28140">MQQQPPSRGTDFERMIMDDFSSASFTSLCTCPCKCCARRNRSKDSFDMVEGSDETENQPFVLVMPEEKEALSNRNVRDTTLSALNYKKEECESVAKLKAEIHQLERALHHAHIRPSPPPDAHVRIVPSGMHIFGSDAHMTSAESAHRVRAIKPWDALFESSSGSKGEKTQGQNQKAESTHPPSYHQVSARHIPGANTGDIAQDLKSVLSIDSLQFRLKDDGTGTYVIKIGRGVLKQYNSMEICPSTLTLTLRK</sequence>
<comment type="caution">
    <text evidence="3">The sequence shown here is derived from an EMBL/GenBank/DDBJ whole genome shotgun (WGS) entry which is preliminary data.</text>
</comment>
<evidence type="ECO:0000313" key="4">
    <source>
        <dbReference type="Proteomes" id="UP000827284"/>
    </source>
</evidence>
<reference evidence="3" key="1">
    <citation type="submission" date="2021-11" db="EMBL/GenBank/DDBJ databases">
        <authorList>
            <person name="Herlambang A."/>
            <person name="Guo Y."/>
            <person name="Takashima Y."/>
            <person name="Nishizawa T."/>
        </authorList>
    </citation>
    <scope>NUCLEOTIDE SEQUENCE</scope>
    <source>
        <strain evidence="3">E1425</strain>
    </source>
</reference>
<dbReference type="Proteomes" id="UP000827284">
    <property type="component" value="Unassembled WGS sequence"/>
</dbReference>
<gene>
    <name evidence="3" type="ORF">EMPS_00612</name>
</gene>
<feature type="region of interest" description="Disordered" evidence="2">
    <location>
        <begin position="159"/>
        <end position="196"/>
    </location>
</feature>
<proteinExistence type="predicted"/>
<protein>
    <submittedName>
        <fullName evidence="3">Uncharacterized protein</fullName>
    </submittedName>
</protein>
<evidence type="ECO:0000313" key="3">
    <source>
        <dbReference type="EMBL" id="GJJ68266.1"/>
    </source>
</evidence>
<keyword evidence="1" id="KW-0175">Coiled coil</keyword>
<keyword evidence="4" id="KW-1185">Reference proteome</keyword>
<feature type="coiled-coil region" evidence="1">
    <location>
        <begin position="87"/>
        <end position="114"/>
    </location>
</feature>
<reference evidence="3" key="2">
    <citation type="journal article" date="2022" name="Microbiol. Resour. Announc.">
        <title>Whole-Genome Sequence of Entomortierella parvispora E1425, a Mucoromycotan Fungus Associated with Burkholderiaceae-Related Endosymbiotic Bacteria.</title>
        <authorList>
            <person name="Herlambang A."/>
            <person name="Guo Y."/>
            <person name="Takashima Y."/>
            <person name="Narisawa K."/>
            <person name="Ohta H."/>
            <person name="Nishizawa T."/>
        </authorList>
    </citation>
    <scope>NUCLEOTIDE SEQUENCE</scope>
    <source>
        <strain evidence="3">E1425</strain>
    </source>
</reference>